<dbReference type="AlphaFoldDB" id="A0A5A9YYA1"/>
<reference evidence="2 3" key="1">
    <citation type="submission" date="2019-05" db="EMBL/GenBank/DDBJ databases">
        <authorList>
            <person name="Hariharan J."/>
            <person name="Choudoir M.J."/>
            <person name="Diebold P."/>
            <person name="Panke-Buisse K."/>
            <person name="Buckley D.H."/>
        </authorList>
    </citation>
    <scope>NUCLEOTIDE SEQUENCE [LARGE SCALE GENOMIC DNA]</scope>
    <source>
        <strain evidence="2 3">SUN51</strain>
    </source>
</reference>
<accession>A0A5A9YYA1</accession>
<dbReference type="EMBL" id="VDFC01000205">
    <property type="protein sequence ID" value="KAA0909838.1"/>
    <property type="molecule type" value="Genomic_DNA"/>
</dbReference>
<protein>
    <submittedName>
        <fullName evidence="2">Uncharacterized protein</fullName>
    </submittedName>
</protein>
<keyword evidence="3" id="KW-1185">Reference proteome</keyword>
<evidence type="ECO:0000313" key="2">
    <source>
        <dbReference type="EMBL" id="KAA0909838.1"/>
    </source>
</evidence>
<proteinExistence type="predicted"/>
<feature type="region of interest" description="Disordered" evidence="1">
    <location>
        <begin position="15"/>
        <end position="40"/>
    </location>
</feature>
<comment type="caution">
    <text evidence="2">The sequence shown here is derived from an EMBL/GenBank/DDBJ whole genome shotgun (WGS) entry which is preliminary data.</text>
</comment>
<dbReference type="RefSeq" id="WP_149516161.1">
    <property type="nucleotide sequence ID" value="NZ_VDFC01000205.1"/>
</dbReference>
<organism evidence="2 3">
    <name type="scientific">Streptomyces apricus</name>
    <dbReference type="NCBI Taxonomy" id="1828112"/>
    <lineage>
        <taxon>Bacteria</taxon>
        <taxon>Bacillati</taxon>
        <taxon>Actinomycetota</taxon>
        <taxon>Actinomycetes</taxon>
        <taxon>Kitasatosporales</taxon>
        <taxon>Streptomycetaceae</taxon>
        <taxon>Streptomyces</taxon>
    </lineage>
</organism>
<sequence length="61" mass="6243">MIMFDSSVVPHPAGVAGPRSATAHRNGVPAAPAAGPGPEPEWETAELTTVFDIMGRIFGAV</sequence>
<dbReference type="Proteomes" id="UP000324965">
    <property type="component" value="Unassembled WGS sequence"/>
</dbReference>
<gene>
    <name evidence="2" type="ORF">FGF04_39200</name>
</gene>
<name>A0A5A9YYA1_9ACTN</name>
<evidence type="ECO:0000313" key="3">
    <source>
        <dbReference type="Proteomes" id="UP000324965"/>
    </source>
</evidence>
<evidence type="ECO:0000256" key="1">
    <source>
        <dbReference type="SAM" id="MobiDB-lite"/>
    </source>
</evidence>